<gene>
    <name evidence="2" type="ORF">Ljor_0092</name>
</gene>
<sequence length="127" mass="13731">MLRKLGYGLLFAGALFSASAFSTNLHEFNVGISLDYELPPNDPQEFVNSWFWTITSVCTIHSQDSSNPILIEVLKRSGKINGTELSEGDNIYVTVHDGDKVTIVADSGGKVRLTNKGPHTISASCSA</sequence>
<dbReference type="OrthoDB" id="5641564at2"/>
<dbReference type="EMBL" id="LNYJ01000003">
    <property type="protein sequence ID" value="KTD18869.1"/>
    <property type="molecule type" value="Genomic_DNA"/>
</dbReference>
<keyword evidence="3" id="KW-1185">Reference proteome</keyword>
<evidence type="ECO:0000256" key="1">
    <source>
        <dbReference type="SAM" id="SignalP"/>
    </source>
</evidence>
<keyword evidence="1" id="KW-0732">Signal</keyword>
<dbReference type="Proteomes" id="UP000055035">
    <property type="component" value="Unassembled WGS sequence"/>
</dbReference>
<dbReference type="AlphaFoldDB" id="A0A0W0VFC9"/>
<feature type="chain" id="PRO_5006914738" description="Secreted protein" evidence="1">
    <location>
        <begin position="23"/>
        <end position="127"/>
    </location>
</feature>
<evidence type="ECO:0008006" key="4">
    <source>
        <dbReference type="Google" id="ProtNLM"/>
    </source>
</evidence>
<evidence type="ECO:0000313" key="2">
    <source>
        <dbReference type="EMBL" id="KTD18869.1"/>
    </source>
</evidence>
<proteinExistence type="predicted"/>
<dbReference type="STRING" id="456.Ljor_0092"/>
<organism evidence="2 3">
    <name type="scientific">Legionella jordanis</name>
    <dbReference type="NCBI Taxonomy" id="456"/>
    <lineage>
        <taxon>Bacteria</taxon>
        <taxon>Pseudomonadati</taxon>
        <taxon>Pseudomonadota</taxon>
        <taxon>Gammaproteobacteria</taxon>
        <taxon>Legionellales</taxon>
        <taxon>Legionellaceae</taxon>
        <taxon>Legionella</taxon>
    </lineage>
</organism>
<comment type="caution">
    <text evidence="2">The sequence shown here is derived from an EMBL/GenBank/DDBJ whole genome shotgun (WGS) entry which is preliminary data.</text>
</comment>
<protein>
    <recommendedName>
        <fullName evidence="4">Secreted protein</fullName>
    </recommendedName>
</protein>
<accession>A0A0W0VFC9</accession>
<name>A0A0W0VFC9_9GAMM</name>
<feature type="signal peptide" evidence="1">
    <location>
        <begin position="1"/>
        <end position="22"/>
    </location>
</feature>
<dbReference type="PATRIC" id="fig|456.5.peg.106"/>
<evidence type="ECO:0000313" key="3">
    <source>
        <dbReference type="Proteomes" id="UP000055035"/>
    </source>
</evidence>
<dbReference type="RefSeq" id="WP_058469688.1">
    <property type="nucleotide sequence ID" value="NZ_CAAAIC010000005.1"/>
</dbReference>
<reference evidence="2 3" key="1">
    <citation type="submission" date="2015-11" db="EMBL/GenBank/DDBJ databases">
        <title>Genomic analysis of 38 Legionella species identifies large and diverse effector repertoires.</title>
        <authorList>
            <person name="Burstein D."/>
            <person name="Amaro F."/>
            <person name="Zusman T."/>
            <person name="Lifshitz Z."/>
            <person name="Cohen O."/>
            <person name="Gilbert J.A."/>
            <person name="Pupko T."/>
            <person name="Shuman H.A."/>
            <person name="Segal G."/>
        </authorList>
    </citation>
    <scope>NUCLEOTIDE SEQUENCE [LARGE SCALE GENOMIC DNA]</scope>
    <source>
        <strain evidence="2 3">BL-540</strain>
    </source>
</reference>